<gene>
    <name evidence="5" type="ORF">P280DRAFT_554379</name>
</gene>
<dbReference type="Proteomes" id="UP000799753">
    <property type="component" value="Unassembled WGS sequence"/>
</dbReference>
<dbReference type="EMBL" id="MU006816">
    <property type="protein sequence ID" value="KAF2634650.1"/>
    <property type="molecule type" value="Genomic_DNA"/>
</dbReference>
<name>A0A6A6RHE9_9PLEO</name>
<dbReference type="GO" id="GO:0071949">
    <property type="term" value="F:FAD binding"/>
    <property type="evidence" value="ECO:0007669"/>
    <property type="project" value="InterPro"/>
</dbReference>
<dbReference type="GO" id="GO:0004497">
    <property type="term" value="F:monooxygenase activity"/>
    <property type="evidence" value="ECO:0007669"/>
    <property type="project" value="UniProtKB-KW"/>
</dbReference>
<dbReference type="PANTHER" id="PTHR46720">
    <property type="entry name" value="HYDROXYLASE, PUTATIVE (AFU_ORTHOLOGUE AFUA_3G01460)-RELATED"/>
    <property type="match status" value="1"/>
</dbReference>
<sequence>MAKNSKLQIAVVGAGIAGLTATIALASHPNIDVQIYERATKLQEIGASIALGPNGMRTLDRLGIHNALDDEIAFRNTKTKFPHIYRHFKTNEIVSADNYQGHVDRRHYTSRYYRAHLQQALLSHVKPSQVHLGKSFHSVTFDSSIRKLVIRFIDGTTAQADILLGSDGIHSAVRRNFVPTSGTKWTGWVTFRSVFPISHVSHIKDLPDEANHYWGHDRSLFLSKLGKDLFTVVGSYQSDPDAPDAPYKDALWDQDGDVNVLKEYYKDWSPLIRAIVDAVPHTRIYPNAAAHGLDTWVLGDGRVTLAGDAAHAHGGAYAAGGSLAIDDAWAFASSIRHVFPEEATAVPSEEDIKRALRIYDYTRRPHTDRVLHNVHLGNKAKVERIGNNESDEELRQRIQKRENPTWIHEHDVVKTFEDAVRKEEGGRIEARL</sequence>
<evidence type="ECO:0000313" key="6">
    <source>
        <dbReference type="Proteomes" id="UP000799753"/>
    </source>
</evidence>
<protein>
    <submittedName>
        <fullName evidence="5">Salicylate 1-monooxygenase</fullName>
    </submittedName>
</protein>
<feature type="domain" description="FAD-binding" evidence="4">
    <location>
        <begin position="7"/>
        <end position="344"/>
    </location>
</feature>
<reference evidence="5" key="1">
    <citation type="journal article" date="2020" name="Stud. Mycol.">
        <title>101 Dothideomycetes genomes: a test case for predicting lifestyles and emergence of pathogens.</title>
        <authorList>
            <person name="Haridas S."/>
            <person name="Albert R."/>
            <person name="Binder M."/>
            <person name="Bloem J."/>
            <person name="Labutti K."/>
            <person name="Salamov A."/>
            <person name="Andreopoulos B."/>
            <person name="Baker S."/>
            <person name="Barry K."/>
            <person name="Bills G."/>
            <person name="Bluhm B."/>
            <person name="Cannon C."/>
            <person name="Castanera R."/>
            <person name="Culley D."/>
            <person name="Daum C."/>
            <person name="Ezra D."/>
            <person name="Gonzalez J."/>
            <person name="Henrissat B."/>
            <person name="Kuo A."/>
            <person name="Liang C."/>
            <person name="Lipzen A."/>
            <person name="Lutzoni F."/>
            <person name="Magnuson J."/>
            <person name="Mondo S."/>
            <person name="Nolan M."/>
            <person name="Ohm R."/>
            <person name="Pangilinan J."/>
            <person name="Park H.-J."/>
            <person name="Ramirez L."/>
            <person name="Alfaro M."/>
            <person name="Sun H."/>
            <person name="Tritt A."/>
            <person name="Yoshinaga Y."/>
            <person name="Zwiers L.-H."/>
            <person name="Turgeon B."/>
            <person name="Goodwin S."/>
            <person name="Spatafora J."/>
            <person name="Crous P."/>
            <person name="Grigoriev I."/>
        </authorList>
    </citation>
    <scope>NUCLEOTIDE SEQUENCE</scope>
    <source>
        <strain evidence="5">CBS 473.64</strain>
    </source>
</reference>
<dbReference type="AlphaFoldDB" id="A0A6A6RHE9"/>
<keyword evidence="5" id="KW-0503">Monooxygenase</keyword>
<proteinExistence type="predicted"/>
<keyword evidence="2" id="KW-0274">FAD</keyword>
<dbReference type="Pfam" id="PF01494">
    <property type="entry name" value="FAD_binding_3"/>
    <property type="match status" value="1"/>
</dbReference>
<evidence type="ECO:0000313" key="5">
    <source>
        <dbReference type="EMBL" id="KAF2634650.1"/>
    </source>
</evidence>
<evidence type="ECO:0000256" key="2">
    <source>
        <dbReference type="ARBA" id="ARBA00022827"/>
    </source>
</evidence>
<dbReference type="SUPFAM" id="SSF54373">
    <property type="entry name" value="FAD-linked reductases, C-terminal domain"/>
    <property type="match status" value="1"/>
</dbReference>
<keyword evidence="6" id="KW-1185">Reference proteome</keyword>
<dbReference type="GO" id="GO:0044550">
    <property type="term" value="P:secondary metabolite biosynthetic process"/>
    <property type="evidence" value="ECO:0007669"/>
    <property type="project" value="TreeGrafter"/>
</dbReference>
<keyword evidence="3" id="KW-0560">Oxidoreductase</keyword>
<keyword evidence="1" id="KW-0285">Flavoprotein</keyword>
<dbReference type="PANTHER" id="PTHR46720:SF3">
    <property type="entry name" value="FAD-BINDING DOMAIN-CONTAINING PROTEIN-RELATED"/>
    <property type="match status" value="1"/>
</dbReference>
<dbReference type="InterPro" id="IPR002938">
    <property type="entry name" value="FAD-bd"/>
</dbReference>
<dbReference type="OrthoDB" id="417877at2759"/>
<evidence type="ECO:0000259" key="4">
    <source>
        <dbReference type="Pfam" id="PF01494"/>
    </source>
</evidence>
<dbReference type="Gene3D" id="3.50.50.60">
    <property type="entry name" value="FAD/NAD(P)-binding domain"/>
    <property type="match status" value="1"/>
</dbReference>
<dbReference type="InterPro" id="IPR051104">
    <property type="entry name" value="FAD_monoxygenase"/>
</dbReference>
<evidence type="ECO:0000256" key="1">
    <source>
        <dbReference type="ARBA" id="ARBA00022630"/>
    </source>
</evidence>
<accession>A0A6A6RHE9</accession>
<dbReference type="PRINTS" id="PR00420">
    <property type="entry name" value="RNGMNOXGNASE"/>
</dbReference>
<dbReference type="SUPFAM" id="SSF51905">
    <property type="entry name" value="FAD/NAD(P)-binding domain"/>
    <property type="match status" value="1"/>
</dbReference>
<evidence type="ECO:0000256" key="3">
    <source>
        <dbReference type="ARBA" id="ARBA00023002"/>
    </source>
</evidence>
<dbReference type="InterPro" id="IPR036188">
    <property type="entry name" value="FAD/NAD-bd_sf"/>
</dbReference>
<organism evidence="5 6">
    <name type="scientific">Massarina eburnea CBS 473.64</name>
    <dbReference type="NCBI Taxonomy" id="1395130"/>
    <lineage>
        <taxon>Eukaryota</taxon>
        <taxon>Fungi</taxon>
        <taxon>Dikarya</taxon>
        <taxon>Ascomycota</taxon>
        <taxon>Pezizomycotina</taxon>
        <taxon>Dothideomycetes</taxon>
        <taxon>Pleosporomycetidae</taxon>
        <taxon>Pleosporales</taxon>
        <taxon>Massarineae</taxon>
        <taxon>Massarinaceae</taxon>
        <taxon>Massarina</taxon>
    </lineage>
</organism>